<accession>A0A0E0DZQ9</accession>
<feature type="transmembrane region" description="Helical" evidence="1">
    <location>
        <begin position="181"/>
        <end position="199"/>
    </location>
</feature>
<proteinExistence type="predicted"/>
<sequence>MRLEAVGWPDPAPSCLDPAREAELRPQAARQRGRAALGWRWLKAAGMATAVGTELAEGTEAAAVVPWLRQRGAWRRRRRCPPDPRLSTGSGGWRWRCGDSGGGSWPAAVGDGGLSGRRQQLVTTAAWRFAEVVVGAGGSGDGGCDSGGGGDVGGGEGGAISSVPLCWPSGGRSRLAAADPVLAFSWACVLAMSGAISSVPLCWPSGGRSRLAAADPVLAFSWACVLAMSVCGWWVIIL</sequence>
<feature type="transmembrane region" description="Helical" evidence="1">
    <location>
        <begin position="219"/>
        <end position="237"/>
    </location>
</feature>
<dbReference type="AlphaFoldDB" id="A0A0E0DZQ9"/>
<evidence type="ECO:0000313" key="3">
    <source>
        <dbReference type="Proteomes" id="UP000008021"/>
    </source>
</evidence>
<evidence type="ECO:0000313" key="2">
    <source>
        <dbReference type="EnsemblPlants" id="OMERI06G10580.1"/>
    </source>
</evidence>
<dbReference type="HOGENOM" id="CLU_1167465_0_0_1"/>
<keyword evidence="1" id="KW-0472">Membrane</keyword>
<evidence type="ECO:0000256" key="1">
    <source>
        <dbReference type="SAM" id="Phobius"/>
    </source>
</evidence>
<keyword evidence="1" id="KW-1133">Transmembrane helix</keyword>
<dbReference type="Gramene" id="OMERI06G10580.1">
    <property type="protein sequence ID" value="OMERI06G10580.1"/>
    <property type="gene ID" value="OMERI06G10580"/>
</dbReference>
<organism evidence="2">
    <name type="scientific">Oryza meridionalis</name>
    <dbReference type="NCBI Taxonomy" id="40149"/>
    <lineage>
        <taxon>Eukaryota</taxon>
        <taxon>Viridiplantae</taxon>
        <taxon>Streptophyta</taxon>
        <taxon>Embryophyta</taxon>
        <taxon>Tracheophyta</taxon>
        <taxon>Spermatophyta</taxon>
        <taxon>Magnoliopsida</taxon>
        <taxon>Liliopsida</taxon>
        <taxon>Poales</taxon>
        <taxon>Poaceae</taxon>
        <taxon>BOP clade</taxon>
        <taxon>Oryzoideae</taxon>
        <taxon>Oryzeae</taxon>
        <taxon>Oryzinae</taxon>
        <taxon>Oryza</taxon>
    </lineage>
</organism>
<name>A0A0E0DZQ9_9ORYZ</name>
<reference evidence="2" key="2">
    <citation type="submission" date="2018-05" db="EMBL/GenBank/DDBJ databases">
        <title>OmerRS3 (Oryza meridionalis Reference Sequence Version 3).</title>
        <authorList>
            <person name="Zhang J."/>
            <person name="Kudrna D."/>
            <person name="Lee S."/>
            <person name="Talag J."/>
            <person name="Welchert J."/>
            <person name="Wing R.A."/>
        </authorList>
    </citation>
    <scope>NUCLEOTIDE SEQUENCE [LARGE SCALE GENOMIC DNA]</scope>
    <source>
        <strain evidence="2">cv. OR44</strain>
    </source>
</reference>
<dbReference type="EnsemblPlants" id="OMERI06G10580.1">
    <property type="protein sequence ID" value="OMERI06G10580.1"/>
    <property type="gene ID" value="OMERI06G10580"/>
</dbReference>
<keyword evidence="3" id="KW-1185">Reference proteome</keyword>
<keyword evidence="1" id="KW-0812">Transmembrane</keyword>
<reference evidence="2" key="1">
    <citation type="submission" date="2015-04" db="UniProtKB">
        <authorList>
            <consortium name="EnsemblPlants"/>
        </authorList>
    </citation>
    <scope>IDENTIFICATION</scope>
</reference>
<dbReference type="Proteomes" id="UP000008021">
    <property type="component" value="Chromosome 6"/>
</dbReference>
<protein>
    <submittedName>
        <fullName evidence="2">Uncharacterized protein</fullName>
    </submittedName>
</protein>